<keyword evidence="2" id="KW-1185">Reference proteome</keyword>
<dbReference type="InParanoid" id="A0A0M8K6Q8"/>
<evidence type="ECO:0000313" key="2">
    <source>
        <dbReference type="Proteomes" id="UP000037784"/>
    </source>
</evidence>
<accession>A0A0M8K6Q8</accession>
<proteinExistence type="predicted"/>
<sequence>MLKKDEKKPAEAMNQWRRKNLYVQNRTSTWGPLVTLTTGRPR</sequence>
<name>A0A0M8K6Q8_9CHLR</name>
<dbReference type="Proteomes" id="UP000037784">
    <property type="component" value="Unassembled WGS sequence"/>
</dbReference>
<gene>
    <name evidence="1" type="ORF">ARMA_0285</name>
</gene>
<protein>
    <submittedName>
        <fullName evidence="1">Uncharacterized protein</fullName>
    </submittedName>
</protein>
<dbReference type="EMBL" id="BBZA01000016">
    <property type="protein sequence ID" value="GAP61862.1"/>
    <property type="molecule type" value="Genomic_DNA"/>
</dbReference>
<dbReference type="AlphaFoldDB" id="A0A0M8K6Q8"/>
<comment type="caution">
    <text evidence="1">The sequence shown here is derived from an EMBL/GenBank/DDBJ whole genome shotgun (WGS) entry which is preliminary data.</text>
</comment>
<organism evidence="1 2">
    <name type="scientific">Ardenticatena maritima</name>
    <dbReference type="NCBI Taxonomy" id="872965"/>
    <lineage>
        <taxon>Bacteria</taxon>
        <taxon>Bacillati</taxon>
        <taxon>Chloroflexota</taxon>
        <taxon>Ardenticatenia</taxon>
        <taxon>Ardenticatenales</taxon>
        <taxon>Ardenticatenaceae</taxon>
        <taxon>Ardenticatena</taxon>
    </lineage>
</organism>
<reference evidence="2" key="2">
    <citation type="submission" date="2015-08" db="EMBL/GenBank/DDBJ databases">
        <title>Draft Genome Sequence of a Heterotrophic Facultative Anaerobic Bacterium Ardenticatena maritima Strain 110S.</title>
        <authorList>
            <person name="Kawaichi S."/>
            <person name="Yoshida T."/>
            <person name="Sako Y."/>
            <person name="Nakamura R."/>
        </authorList>
    </citation>
    <scope>NUCLEOTIDE SEQUENCE [LARGE SCALE GENOMIC DNA]</scope>
    <source>
        <strain evidence="2">110S</strain>
    </source>
</reference>
<reference evidence="1 2" key="1">
    <citation type="journal article" date="2015" name="Genome Announc.">
        <title>Draft Genome Sequence of a Heterotrophic Facultative Anaerobic Thermophilic Bacterium, Ardenticatena maritima Strain 110ST.</title>
        <authorList>
            <person name="Kawaichi S."/>
            <person name="Yoshida T."/>
            <person name="Sako Y."/>
            <person name="Nakamura R."/>
        </authorList>
    </citation>
    <scope>NUCLEOTIDE SEQUENCE [LARGE SCALE GENOMIC DNA]</scope>
    <source>
        <strain evidence="1 2">110S</strain>
    </source>
</reference>
<evidence type="ECO:0000313" key="1">
    <source>
        <dbReference type="EMBL" id="GAP61862.1"/>
    </source>
</evidence>